<name>A0A7Y9QZF9_9BURK</name>
<dbReference type="RefSeq" id="WP_179634388.1">
    <property type="nucleotide sequence ID" value="NZ_JACCFH010000001.1"/>
</dbReference>
<gene>
    <name evidence="2" type="ORF">BDD16_002632</name>
</gene>
<dbReference type="Gene3D" id="3.40.50.300">
    <property type="entry name" value="P-loop containing nucleotide triphosphate hydrolases"/>
    <property type="match status" value="1"/>
</dbReference>
<evidence type="ECO:0000313" key="2">
    <source>
        <dbReference type="EMBL" id="NYG33646.1"/>
    </source>
</evidence>
<dbReference type="PANTHER" id="PTHR46312">
    <property type="entry name" value="NACHT DOMAIN-CONTAINING PROTEIN"/>
    <property type="match status" value="1"/>
</dbReference>
<reference evidence="2 3" key="1">
    <citation type="submission" date="2020-07" db="EMBL/GenBank/DDBJ databases">
        <title>Genomic Encyclopedia of Archaeal and Bacterial Type Strains, Phase II (KMG-II): from individual species to whole genera.</title>
        <authorList>
            <person name="Goeker M."/>
        </authorList>
    </citation>
    <scope>NUCLEOTIDE SEQUENCE [LARGE SCALE GENOMIC DNA]</scope>
    <source>
        <strain evidence="2 3">DSM 21226</strain>
    </source>
</reference>
<accession>A0A7Y9QZF9</accession>
<keyword evidence="3" id="KW-1185">Reference proteome</keyword>
<dbReference type="PROSITE" id="PS50837">
    <property type="entry name" value="NACHT"/>
    <property type="match status" value="1"/>
</dbReference>
<dbReference type="Pfam" id="PF05729">
    <property type="entry name" value="NACHT"/>
    <property type="match status" value="1"/>
</dbReference>
<dbReference type="InterPro" id="IPR027417">
    <property type="entry name" value="P-loop_NTPase"/>
</dbReference>
<dbReference type="PANTHER" id="PTHR46312:SF2">
    <property type="entry name" value="NUCLEOTIDE-BINDING OLIGOMERIZATION DOMAIN-CONTAINING PROTEIN 2-LIKE"/>
    <property type="match status" value="1"/>
</dbReference>
<feature type="domain" description="NACHT" evidence="1">
    <location>
        <begin position="98"/>
        <end position="215"/>
    </location>
</feature>
<dbReference type="EMBL" id="JACCFH010000001">
    <property type="protein sequence ID" value="NYG33646.1"/>
    <property type="molecule type" value="Genomic_DNA"/>
</dbReference>
<sequence length="611" mass="69604">MTTPASPFIETVAIARIASPLLKDIYENAKDGAKKALAKWNTISYSKKFEKLVKNIDEVKTIWSPGESVSLRSFYHLAKIRNKKSICPVAAISDLGAGNVVIQGIVGQGKSMLLRYLSIQEVIKKENGRLPIFLELRKLTPKINLNLAISNYFREIDINLSSEVFEYLANSGKIVLLLDGFDELDPAIAKEASLDIEHLSKKHPELQFIVSSRPDNEIQKINQFRVVEIATLSQKDQGPFLRALGVDASKSAEIMRAIKDSPSNITELINTPLMLTLVVFVYQSESNIPDELPEFFERLFHTVFTRHDGLKDCFKRQHHSGLSERRLQSLFEAFSFMAQQGGQKRTLNRSQFNECFDLALDYTDGCFCDESNFRKDITRVACLMMEEGIDDITFLHKSIAEYYSAAFIKNSDDKFAIKFYKEASKNWHYWHETLNFLSAIDSFRFSRYFAKPNLINAIEIIKPLMGTVTEVELCKKLPPFLSKATAVFEKIKGKYELTNFGPILMPPNMYLLRVANEMHELIDFSWVLTESEAQALLDGEMQISLNGDSIEVPFGCALMRWSKKSFDQYLDTLEESFLKNISLAEKTSLKMTERPKIFSKRKLSAGAIRIK</sequence>
<comment type="caution">
    <text evidence="2">The sequence shown here is derived from an EMBL/GenBank/DDBJ whole genome shotgun (WGS) entry which is preliminary data.</text>
</comment>
<dbReference type="InterPro" id="IPR007111">
    <property type="entry name" value="NACHT_NTPase"/>
</dbReference>
<dbReference type="AlphaFoldDB" id="A0A7Y9QZF9"/>
<dbReference type="SUPFAM" id="SSF52540">
    <property type="entry name" value="P-loop containing nucleoside triphosphate hydrolases"/>
    <property type="match status" value="1"/>
</dbReference>
<protein>
    <recommendedName>
        <fullName evidence="1">NACHT domain-containing protein</fullName>
    </recommendedName>
</protein>
<organism evidence="2 3">
    <name type="scientific">Sphaerotilus montanus</name>
    <dbReference type="NCBI Taxonomy" id="522889"/>
    <lineage>
        <taxon>Bacteria</taxon>
        <taxon>Pseudomonadati</taxon>
        <taxon>Pseudomonadota</taxon>
        <taxon>Betaproteobacteria</taxon>
        <taxon>Burkholderiales</taxon>
        <taxon>Sphaerotilaceae</taxon>
        <taxon>Sphaerotilus</taxon>
    </lineage>
</organism>
<dbReference type="Proteomes" id="UP000518288">
    <property type="component" value="Unassembled WGS sequence"/>
</dbReference>
<proteinExistence type="predicted"/>
<evidence type="ECO:0000313" key="3">
    <source>
        <dbReference type="Proteomes" id="UP000518288"/>
    </source>
</evidence>
<evidence type="ECO:0000259" key="1">
    <source>
        <dbReference type="PROSITE" id="PS50837"/>
    </source>
</evidence>